<accession>A0A4V2KT83</accession>
<name>A0A4V2KT83_9HYPH</name>
<dbReference type="PANTHER" id="PTHR30201:SF2">
    <property type="entry name" value="2-(5''-TRIPHOSPHORIBOSYL)-3'-DEPHOSPHOCOENZYME-A SYNTHASE"/>
    <property type="match status" value="1"/>
</dbReference>
<keyword evidence="6" id="KW-0328">Glycosyltransferase</keyword>
<evidence type="ECO:0000256" key="5">
    <source>
        <dbReference type="HAMAP-Rule" id="MF_00397"/>
    </source>
</evidence>
<dbReference type="GO" id="GO:0016757">
    <property type="term" value="F:glycosyltransferase activity"/>
    <property type="evidence" value="ECO:0007669"/>
    <property type="project" value="UniProtKB-KW"/>
</dbReference>
<dbReference type="GO" id="GO:0051191">
    <property type="term" value="P:prosthetic group biosynthetic process"/>
    <property type="evidence" value="ECO:0007669"/>
    <property type="project" value="TreeGrafter"/>
</dbReference>
<proteinExistence type="inferred from homology"/>
<dbReference type="OrthoDB" id="114886at2"/>
<reference evidence="6 7" key="1">
    <citation type="submission" date="2019-02" db="EMBL/GenBank/DDBJ databases">
        <title>Siculibacillus lacustris gen. nov., sp. nov., a new rosette-forming bacterium isolated from a freshwater crater lake (Lake St. Ana, Romania).</title>
        <authorList>
            <person name="Felfoldi T."/>
            <person name="Marton Z."/>
            <person name="Szabo A."/>
            <person name="Mentes A."/>
            <person name="Boka K."/>
            <person name="Marialigeti K."/>
            <person name="Mathe I."/>
            <person name="Koncz M."/>
            <person name="Schumann P."/>
            <person name="Toth E."/>
        </authorList>
    </citation>
    <scope>NUCLEOTIDE SEQUENCE [LARGE SCALE GENOMIC DNA]</scope>
    <source>
        <strain evidence="6 7">SA-279</strain>
    </source>
</reference>
<evidence type="ECO:0000256" key="4">
    <source>
        <dbReference type="ARBA" id="ARBA00022840"/>
    </source>
</evidence>
<evidence type="ECO:0000313" key="6">
    <source>
        <dbReference type="EMBL" id="TBW36148.1"/>
    </source>
</evidence>
<protein>
    <recommendedName>
        <fullName evidence="5">Probable 2-(5''-triphosphoribosyl)-3'-dephosphocoenzyme-A synthase</fullName>
        <shortName evidence="5">2-(5''-triphosphoribosyl)-3'-dephospho-CoA synthase</shortName>
        <ecNumber evidence="5">2.4.2.52</ecNumber>
    </recommendedName>
</protein>
<comment type="similarity">
    <text evidence="5">Belongs to the CitG/MdcB family.</text>
</comment>
<dbReference type="EC" id="2.4.2.52" evidence="5"/>
<dbReference type="InterPro" id="IPR017551">
    <property type="entry name" value="TriPribosyl-deP-CoA_syn_CitG"/>
</dbReference>
<sequence>MPTIPTRAPEPRPARRSAVVGRRGAGLAAAVAALTHEALEREFLLTPKPGLVDRRNTGSHRDMDLSTFAASAAAIAPFAAPFFRLGRAAAALPAEAVLATLRPTGLEAERAMYAATGGVNTHKGSIFAFGLAAAAAGRVVGRGDALDAEAVCEDVAAIAAGLVERELGPTHEATTAGAAIHRRFGLTGARGEAASGFATVRHGSLPVLTAALDRGVGTERALHAAFLHLLEHNPDTNLVARGGPQGAAFARAAAAALRRRGGIDAPDFVAAMERLDDAFIAANLSPGGSADLLALTWFLHRLPALAADPPPRRRS</sequence>
<keyword evidence="2 5" id="KW-0808">Transferase</keyword>
<dbReference type="EMBL" id="SJFN01000022">
    <property type="protein sequence ID" value="TBW36148.1"/>
    <property type="molecule type" value="Genomic_DNA"/>
</dbReference>
<dbReference type="InterPro" id="IPR002736">
    <property type="entry name" value="CitG"/>
</dbReference>
<comment type="caution">
    <text evidence="6">The sequence shown here is derived from an EMBL/GenBank/DDBJ whole genome shotgun (WGS) entry which is preliminary data.</text>
</comment>
<keyword evidence="4 5" id="KW-0067">ATP-binding</keyword>
<evidence type="ECO:0000256" key="3">
    <source>
        <dbReference type="ARBA" id="ARBA00022741"/>
    </source>
</evidence>
<organism evidence="6 7">
    <name type="scientific">Siculibacillus lacustris</name>
    <dbReference type="NCBI Taxonomy" id="1549641"/>
    <lineage>
        <taxon>Bacteria</taxon>
        <taxon>Pseudomonadati</taxon>
        <taxon>Pseudomonadota</taxon>
        <taxon>Alphaproteobacteria</taxon>
        <taxon>Hyphomicrobiales</taxon>
        <taxon>Ancalomicrobiaceae</taxon>
        <taxon>Siculibacillus</taxon>
    </lineage>
</organism>
<dbReference type="GO" id="GO:0046917">
    <property type="term" value="F:triphosphoribosyl-dephospho-CoA synthase activity"/>
    <property type="evidence" value="ECO:0007669"/>
    <property type="project" value="UniProtKB-UniRule"/>
</dbReference>
<dbReference type="Pfam" id="PF01874">
    <property type="entry name" value="CitG"/>
    <property type="match status" value="1"/>
</dbReference>
<keyword evidence="7" id="KW-1185">Reference proteome</keyword>
<dbReference type="Gene3D" id="1.10.4200.10">
    <property type="entry name" value="Triphosphoribosyl-dephospho-CoA protein"/>
    <property type="match status" value="1"/>
</dbReference>
<comment type="catalytic activity">
    <reaction evidence="1 5">
        <text>3'-dephospho-CoA + ATP = 2'-(5''-triphospho-alpha-D-ribosyl)-3'-dephospho-CoA + adenine</text>
        <dbReference type="Rhea" id="RHEA:15117"/>
        <dbReference type="ChEBI" id="CHEBI:16708"/>
        <dbReference type="ChEBI" id="CHEBI:30616"/>
        <dbReference type="ChEBI" id="CHEBI:57328"/>
        <dbReference type="ChEBI" id="CHEBI:61378"/>
        <dbReference type="EC" id="2.4.2.52"/>
    </reaction>
</comment>
<dbReference type="Proteomes" id="UP000292781">
    <property type="component" value="Unassembled WGS sequence"/>
</dbReference>
<dbReference type="PANTHER" id="PTHR30201">
    <property type="entry name" value="TRIPHOSPHORIBOSYL-DEPHOSPHO-COA SYNTHASE"/>
    <property type="match status" value="1"/>
</dbReference>
<dbReference type="AlphaFoldDB" id="A0A4V2KT83"/>
<evidence type="ECO:0000256" key="1">
    <source>
        <dbReference type="ARBA" id="ARBA00001210"/>
    </source>
</evidence>
<evidence type="ECO:0000256" key="2">
    <source>
        <dbReference type="ARBA" id="ARBA00022679"/>
    </source>
</evidence>
<dbReference type="GO" id="GO:0005524">
    <property type="term" value="F:ATP binding"/>
    <property type="evidence" value="ECO:0007669"/>
    <property type="project" value="UniProtKB-KW"/>
</dbReference>
<evidence type="ECO:0000313" key="7">
    <source>
        <dbReference type="Proteomes" id="UP000292781"/>
    </source>
</evidence>
<dbReference type="HAMAP" id="MF_00397">
    <property type="entry name" value="CitG"/>
    <property type="match status" value="1"/>
</dbReference>
<keyword evidence="3 5" id="KW-0547">Nucleotide-binding</keyword>
<dbReference type="NCBIfam" id="TIGR03125">
    <property type="entry name" value="citrate_citG"/>
    <property type="match status" value="1"/>
</dbReference>
<gene>
    <name evidence="5 6" type="primary">citG</name>
    <name evidence="6" type="ORF">EYW49_14695</name>
</gene>